<evidence type="ECO:0000256" key="1">
    <source>
        <dbReference type="ARBA" id="ARBA00022603"/>
    </source>
</evidence>
<dbReference type="InterPro" id="IPR035926">
    <property type="entry name" value="NusB-like_sf"/>
</dbReference>
<keyword evidence="2" id="KW-0808">Transferase</keyword>
<dbReference type="InterPro" id="IPR001678">
    <property type="entry name" value="MeTrfase_RsmB-F_NOP2_dom"/>
</dbReference>
<comment type="caution">
    <text evidence="6">The sequence shown here is derived from an EMBL/GenBank/DDBJ whole genome shotgun (WGS) entry which is preliminary data.</text>
</comment>
<organism evidence="6">
    <name type="scientific">freshwater metagenome</name>
    <dbReference type="NCBI Taxonomy" id="449393"/>
    <lineage>
        <taxon>unclassified sequences</taxon>
        <taxon>metagenomes</taxon>
        <taxon>ecological metagenomes</taxon>
    </lineage>
</organism>
<reference evidence="6" key="1">
    <citation type="submission" date="2014-06" db="EMBL/GenBank/DDBJ databases">
        <title>Key roles for freshwater Actinobacteria revealed by deep metagenomic sequencing.</title>
        <authorList>
            <person name="Ghai R."/>
            <person name="Mizuno C.M."/>
            <person name="Picazo A."/>
            <person name="Camacho A."/>
            <person name="Rodriguez-Valera F."/>
        </authorList>
    </citation>
    <scope>NUCLEOTIDE SEQUENCE</scope>
</reference>
<dbReference type="CDD" id="cd02440">
    <property type="entry name" value="AdoMet_MTases"/>
    <property type="match status" value="1"/>
</dbReference>
<name>A0A094Q5B4_9ZZZZ</name>
<evidence type="ECO:0000256" key="4">
    <source>
        <dbReference type="ARBA" id="ARBA00022884"/>
    </source>
</evidence>
<dbReference type="Pfam" id="PF01029">
    <property type="entry name" value="NusB"/>
    <property type="match status" value="1"/>
</dbReference>
<dbReference type="Gene3D" id="3.40.50.150">
    <property type="entry name" value="Vaccinia Virus protein VP39"/>
    <property type="match status" value="1"/>
</dbReference>
<feature type="domain" description="SAM-dependent MTase RsmB/NOP-type" evidence="5">
    <location>
        <begin position="170"/>
        <end position="459"/>
    </location>
</feature>
<dbReference type="GO" id="GO:0008173">
    <property type="term" value="F:RNA methyltransferase activity"/>
    <property type="evidence" value="ECO:0007669"/>
    <property type="project" value="InterPro"/>
</dbReference>
<dbReference type="InterPro" id="IPR049560">
    <property type="entry name" value="MeTrfase_RsmB-F_NOP2_cat"/>
</dbReference>
<dbReference type="InterPro" id="IPR029063">
    <property type="entry name" value="SAM-dependent_MTases_sf"/>
</dbReference>
<dbReference type="InterPro" id="IPR023267">
    <property type="entry name" value="RCMT"/>
</dbReference>
<dbReference type="Gene3D" id="1.10.940.10">
    <property type="entry name" value="NusB-like"/>
    <property type="match status" value="1"/>
</dbReference>
<proteinExistence type="predicted"/>
<dbReference type="PANTHER" id="PTHR22807:SF53">
    <property type="entry name" value="RIBOSOMAL RNA SMALL SUBUNIT METHYLTRANSFERASE B-RELATED"/>
    <property type="match status" value="1"/>
</dbReference>
<keyword evidence="3" id="KW-0949">S-adenosyl-L-methionine</keyword>
<dbReference type="Pfam" id="PF01189">
    <property type="entry name" value="Methyltr_RsmB-F"/>
    <property type="match status" value="1"/>
</dbReference>
<dbReference type="GO" id="GO:0001510">
    <property type="term" value="P:RNA methylation"/>
    <property type="evidence" value="ECO:0007669"/>
    <property type="project" value="InterPro"/>
</dbReference>
<dbReference type="SUPFAM" id="SSF53335">
    <property type="entry name" value="S-adenosyl-L-methionine-dependent methyltransferases"/>
    <property type="match status" value="1"/>
</dbReference>
<evidence type="ECO:0000256" key="3">
    <source>
        <dbReference type="ARBA" id="ARBA00022691"/>
    </source>
</evidence>
<dbReference type="InterPro" id="IPR006027">
    <property type="entry name" value="NusB_RsmB_TIM44"/>
</dbReference>
<protein>
    <recommendedName>
        <fullName evidence="5">SAM-dependent MTase RsmB/NOP-type domain-containing protein</fullName>
    </recommendedName>
</protein>
<evidence type="ECO:0000259" key="5">
    <source>
        <dbReference type="PROSITE" id="PS51686"/>
    </source>
</evidence>
<accession>A0A094Q5B4</accession>
<keyword evidence="4" id="KW-0694">RNA-binding</keyword>
<dbReference type="PANTHER" id="PTHR22807">
    <property type="entry name" value="NOP2 YEAST -RELATED NOL1/NOP2/FMU SUN DOMAIN-CONTAINING"/>
    <property type="match status" value="1"/>
</dbReference>
<gene>
    <name evidence="6" type="ORF">GM51_8105</name>
</gene>
<evidence type="ECO:0000313" key="6">
    <source>
        <dbReference type="EMBL" id="KGA18587.1"/>
    </source>
</evidence>
<dbReference type="PROSITE" id="PS51686">
    <property type="entry name" value="SAM_MT_RSMB_NOP"/>
    <property type="match status" value="1"/>
</dbReference>
<dbReference type="AlphaFoldDB" id="A0A094Q5B4"/>
<evidence type="ECO:0000256" key="2">
    <source>
        <dbReference type="ARBA" id="ARBA00022679"/>
    </source>
</evidence>
<dbReference type="GO" id="GO:0003723">
    <property type="term" value="F:RNA binding"/>
    <property type="evidence" value="ECO:0007669"/>
    <property type="project" value="UniProtKB-KW"/>
</dbReference>
<sequence length="461" mass="50637">MVQGTTSRFAVANVSREIAFDLLNRVQSDDAYANLLLPTLITRAKLDSRDAAFVQELAFGTIRNWLLYEKIIEAASSRKIDDIEPDAQIVMVLGVHQLLEMRVPTHAAINESVNLAKVKASKGSVGFVNAVLRKIALKEKDDWIDTVTRGLSELDALSIQYSHPIWIVQAFKTALASRGMEDQLEDLLSSNNLAPKVSLAALPGFCSKNDFEIEVQSLSLSPIGFEISGNPANFELVNKGYARVQDQGSQLVTLALTTAPIQVTDDNWLDMCAGPGGKAAIMAAESLSTGQKFLANEVSEHRAQLVINALKPLGGFEVRTIDGRRYGRETERFSRILLDAPCTGLGALRRRPESRWRRSTEDLVDLVKLQRELLESAWSALKPGGLLAYVTCSPHLSETTGQVAWAEGQFKGELELMNANAILNSLSPSLNLDESLRTAQLWPHVHGTDAMFLALMRKSIN</sequence>
<dbReference type="EMBL" id="JNSL01000041">
    <property type="protein sequence ID" value="KGA18587.1"/>
    <property type="molecule type" value="Genomic_DNA"/>
</dbReference>
<keyword evidence="1" id="KW-0489">Methyltransferase</keyword>
<dbReference type="SUPFAM" id="SSF48013">
    <property type="entry name" value="NusB-like"/>
    <property type="match status" value="1"/>
</dbReference>
<dbReference type="GO" id="GO:0006355">
    <property type="term" value="P:regulation of DNA-templated transcription"/>
    <property type="evidence" value="ECO:0007669"/>
    <property type="project" value="InterPro"/>
</dbReference>
<dbReference type="PRINTS" id="PR02008">
    <property type="entry name" value="RCMTFAMILY"/>
</dbReference>